<dbReference type="EMBL" id="CM037614">
    <property type="protein sequence ID" value="KAH8017602.1"/>
    <property type="molecule type" value="Genomic_DNA"/>
</dbReference>
<name>A0ACB8GDD8_9SAUR</name>
<sequence length="97" mass="10762">MKTRDMLAISGEPAIQEALGRNHRNLDVFERVATAVRASCTVLLPEHHTAEPLAISRMVLLAQLQDEDIGMVAPSKYLIETDQDLTLQHTLPLYVGL</sequence>
<proteinExistence type="predicted"/>
<evidence type="ECO:0000313" key="2">
    <source>
        <dbReference type="Proteomes" id="UP000827872"/>
    </source>
</evidence>
<protein>
    <submittedName>
        <fullName evidence="1">Uncharacterized protein</fullName>
    </submittedName>
</protein>
<reference evidence="1" key="1">
    <citation type="submission" date="2021-08" db="EMBL/GenBank/DDBJ databases">
        <title>The first chromosome-level gecko genome reveals the dynamic sex chromosomes of Neotropical dwarf geckos (Sphaerodactylidae: Sphaerodactylus).</title>
        <authorList>
            <person name="Pinto B.J."/>
            <person name="Keating S.E."/>
            <person name="Gamble T."/>
        </authorList>
    </citation>
    <scope>NUCLEOTIDE SEQUENCE</scope>
    <source>
        <strain evidence="1">TG3544</strain>
    </source>
</reference>
<organism evidence="1 2">
    <name type="scientific">Sphaerodactylus townsendi</name>
    <dbReference type="NCBI Taxonomy" id="933632"/>
    <lineage>
        <taxon>Eukaryota</taxon>
        <taxon>Metazoa</taxon>
        <taxon>Chordata</taxon>
        <taxon>Craniata</taxon>
        <taxon>Vertebrata</taxon>
        <taxon>Euteleostomi</taxon>
        <taxon>Lepidosauria</taxon>
        <taxon>Squamata</taxon>
        <taxon>Bifurcata</taxon>
        <taxon>Gekkota</taxon>
        <taxon>Sphaerodactylidae</taxon>
        <taxon>Sphaerodactylus</taxon>
    </lineage>
</organism>
<gene>
    <name evidence="1" type="ORF">K3G42_031068</name>
</gene>
<evidence type="ECO:0000313" key="1">
    <source>
        <dbReference type="EMBL" id="KAH8017602.1"/>
    </source>
</evidence>
<keyword evidence="2" id="KW-1185">Reference proteome</keyword>
<accession>A0ACB8GDD8</accession>
<comment type="caution">
    <text evidence="1">The sequence shown here is derived from an EMBL/GenBank/DDBJ whole genome shotgun (WGS) entry which is preliminary data.</text>
</comment>
<dbReference type="Proteomes" id="UP000827872">
    <property type="component" value="Linkage Group LG01"/>
</dbReference>